<protein>
    <submittedName>
        <fullName evidence="6">Transmembrane protease serine 9</fullName>
    </submittedName>
</protein>
<dbReference type="SMART" id="SM00020">
    <property type="entry name" value="Tryp_SPc"/>
    <property type="match status" value="1"/>
</dbReference>
<dbReference type="PROSITE" id="PS50240">
    <property type="entry name" value="TRYPSIN_DOM"/>
    <property type="match status" value="1"/>
</dbReference>
<keyword evidence="6" id="KW-0472">Membrane</keyword>
<dbReference type="Proteomes" id="UP001152320">
    <property type="component" value="Chromosome 23"/>
</dbReference>
<keyword evidence="6" id="KW-0812">Transmembrane</keyword>
<dbReference type="InterPro" id="IPR016186">
    <property type="entry name" value="C-type_lectin-like/link_sf"/>
</dbReference>
<name>A0A9Q0YB40_HOLLE</name>
<dbReference type="CDD" id="cd00190">
    <property type="entry name" value="Tryp_SPc"/>
    <property type="match status" value="1"/>
</dbReference>
<keyword evidence="1" id="KW-1015">Disulfide bond</keyword>
<dbReference type="InterPro" id="IPR036055">
    <property type="entry name" value="LDL_receptor-like_sf"/>
</dbReference>
<evidence type="ECO:0000259" key="5">
    <source>
        <dbReference type="PROSITE" id="PS50240"/>
    </source>
</evidence>
<evidence type="ECO:0000256" key="2">
    <source>
        <dbReference type="ARBA" id="ARBA00024195"/>
    </source>
</evidence>
<feature type="signal peptide" evidence="3">
    <location>
        <begin position="1"/>
        <end position="18"/>
    </location>
</feature>
<dbReference type="SUPFAM" id="SSF56436">
    <property type="entry name" value="C-type lectin-like"/>
    <property type="match status" value="1"/>
</dbReference>
<feature type="chain" id="PRO_5040191479" evidence="3">
    <location>
        <begin position="19"/>
        <end position="547"/>
    </location>
</feature>
<dbReference type="InterPro" id="IPR001254">
    <property type="entry name" value="Trypsin_dom"/>
</dbReference>
<feature type="domain" description="Peptidase S1" evidence="5">
    <location>
        <begin position="161"/>
        <end position="405"/>
    </location>
</feature>
<organism evidence="6 7">
    <name type="scientific">Holothuria leucospilota</name>
    <name type="common">Black long sea cucumber</name>
    <name type="synonym">Mertensiothuria leucospilota</name>
    <dbReference type="NCBI Taxonomy" id="206669"/>
    <lineage>
        <taxon>Eukaryota</taxon>
        <taxon>Metazoa</taxon>
        <taxon>Echinodermata</taxon>
        <taxon>Eleutherozoa</taxon>
        <taxon>Echinozoa</taxon>
        <taxon>Holothuroidea</taxon>
        <taxon>Aspidochirotacea</taxon>
        <taxon>Aspidochirotida</taxon>
        <taxon>Holothuriidae</taxon>
        <taxon>Holothuria</taxon>
    </lineage>
</organism>
<dbReference type="EMBL" id="JAIZAY010000023">
    <property type="protein sequence ID" value="KAJ8019463.1"/>
    <property type="molecule type" value="Genomic_DNA"/>
</dbReference>
<dbReference type="PANTHER" id="PTHR24252">
    <property type="entry name" value="ACROSIN-RELATED"/>
    <property type="match status" value="1"/>
</dbReference>
<dbReference type="AlphaFoldDB" id="A0A9Q0YB40"/>
<gene>
    <name evidence="6" type="ORF">HOLleu_41075</name>
</gene>
<dbReference type="SMART" id="SM00034">
    <property type="entry name" value="CLECT"/>
    <property type="match status" value="1"/>
</dbReference>
<dbReference type="SUPFAM" id="SSF50494">
    <property type="entry name" value="Trypsin-like serine proteases"/>
    <property type="match status" value="1"/>
</dbReference>
<reference evidence="6" key="1">
    <citation type="submission" date="2021-10" db="EMBL/GenBank/DDBJ databases">
        <title>Tropical sea cucumber genome reveals ecological adaptation and Cuvierian tubules defense mechanism.</title>
        <authorList>
            <person name="Chen T."/>
        </authorList>
    </citation>
    <scope>NUCLEOTIDE SEQUENCE</scope>
    <source>
        <strain evidence="6">Nanhai2018</strain>
        <tissue evidence="6">Muscle</tissue>
    </source>
</reference>
<accession>A0A9Q0YB40</accession>
<keyword evidence="7" id="KW-1185">Reference proteome</keyword>
<dbReference type="OrthoDB" id="5918597at2759"/>
<comment type="caution">
    <text evidence="6">The sequence shown here is derived from an EMBL/GenBank/DDBJ whole genome shotgun (WGS) entry which is preliminary data.</text>
</comment>
<dbReference type="Gene3D" id="2.40.10.10">
    <property type="entry name" value="Trypsin-like serine proteases"/>
    <property type="match status" value="1"/>
</dbReference>
<dbReference type="InterPro" id="IPR018378">
    <property type="entry name" value="C-type_lectin_CS"/>
</dbReference>
<sequence length="547" mass="59595">MQWILPITLLILVPFVNCQTCPTGWRELGGRCYLEVSEGNLPRSLEARRLHCLQRRGDLAKFDPPSTFDQFQLGIDFSEYYIGLTDQEIEGDFRWIRDNTVPSSFPWGFSQPNGGAAENCVVVSGNPAVWSDTACNRPLPFICERPAENPPCGVGPLTSRIVGGSDAGVGEWPWYGTLRLFGILPNCGVTLISEEWAITAAHCASSLDYTVVFGQITSENDPPSPNRQESDVTWFRHPRYNPVTLENDIALLYLHTPVTLTNFVRTACMYDTLTNPDEDSSPPELTELTNCHIVGLGHTVDGFFSPPDVLQEAPVEIFPPSSCSNYGNNFIEEIMLCAGNGDFSVDSCSGDSGGGLICQSGDTQLWTLAGITSFGFGCGLEGFPGIYTRLATTRSFVDSIRSSDSLFRCPGSGQIILDNQACNNIVDCDDYGDEIGCGDLEIGQVFELSSPKFGMVTNLINRRWIFFPPPNQVLSVTITNNNLVPDSGFLDYLTNIDGALPQTVPAVSSPLFPFTFTSEGLGTPIVLSMEKTAINSVAGFQATIRVA</sequence>
<dbReference type="PRINTS" id="PR00722">
    <property type="entry name" value="CHYMOTRYPSIN"/>
</dbReference>
<comment type="similarity">
    <text evidence="2">Belongs to the peptidase S1 family. CLIP subfamily.</text>
</comment>
<dbReference type="PROSITE" id="PS50041">
    <property type="entry name" value="C_TYPE_LECTIN_2"/>
    <property type="match status" value="1"/>
</dbReference>
<evidence type="ECO:0000313" key="7">
    <source>
        <dbReference type="Proteomes" id="UP001152320"/>
    </source>
</evidence>
<dbReference type="PROSITE" id="PS00615">
    <property type="entry name" value="C_TYPE_LECTIN_1"/>
    <property type="match status" value="1"/>
</dbReference>
<evidence type="ECO:0000256" key="1">
    <source>
        <dbReference type="ARBA" id="ARBA00023157"/>
    </source>
</evidence>
<dbReference type="GO" id="GO:0004252">
    <property type="term" value="F:serine-type endopeptidase activity"/>
    <property type="evidence" value="ECO:0007669"/>
    <property type="project" value="InterPro"/>
</dbReference>
<dbReference type="InterPro" id="IPR009003">
    <property type="entry name" value="Peptidase_S1_PA"/>
</dbReference>
<keyword evidence="3" id="KW-0732">Signal</keyword>
<dbReference type="PROSITE" id="PS00134">
    <property type="entry name" value="TRYPSIN_HIS"/>
    <property type="match status" value="1"/>
</dbReference>
<dbReference type="GO" id="GO:0006508">
    <property type="term" value="P:proteolysis"/>
    <property type="evidence" value="ECO:0007669"/>
    <property type="project" value="UniProtKB-KW"/>
</dbReference>
<dbReference type="Pfam" id="PF00059">
    <property type="entry name" value="Lectin_C"/>
    <property type="match status" value="1"/>
</dbReference>
<dbReference type="FunFam" id="2.40.10.10:FF:000068">
    <property type="entry name" value="transmembrane protease serine 2"/>
    <property type="match status" value="1"/>
</dbReference>
<dbReference type="InterPro" id="IPR001304">
    <property type="entry name" value="C-type_lectin-like"/>
</dbReference>
<dbReference type="InterPro" id="IPR043504">
    <property type="entry name" value="Peptidase_S1_PA_chymotrypsin"/>
</dbReference>
<keyword evidence="6" id="KW-0378">Hydrolase</keyword>
<evidence type="ECO:0000256" key="3">
    <source>
        <dbReference type="SAM" id="SignalP"/>
    </source>
</evidence>
<dbReference type="InterPro" id="IPR016187">
    <property type="entry name" value="CTDL_fold"/>
</dbReference>
<dbReference type="Pfam" id="PF00089">
    <property type="entry name" value="Trypsin"/>
    <property type="match status" value="1"/>
</dbReference>
<dbReference type="PANTHER" id="PTHR24252:SF7">
    <property type="entry name" value="HYALIN"/>
    <property type="match status" value="1"/>
</dbReference>
<dbReference type="InterPro" id="IPR001314">
    <property type="entry name" value="Peptidase_S1A"/>
</dbReference>
<dbReference type="Gene3D" id="4.10.400.10">
    <property type="entry name" value="Low-density Lipoprotein Receptor"/>
    <property type="match status" value="1"/>
</dbReference>
<evidence type="ECO:0000313" key="6">
    <source>
        <dbReference type="EMBL" id="KAJ8019463.1"/>
    </source>
</evidence>
<dbReference type="InterPro" id="IPR018114">
    <property type="entry name" value="TRYPSIN_HIS"/>
</dbReference>
<dbReference type="FunFam" id="2.40.10.10:FF:000002">
    <property type="entry name" value="Transmembrane protease serine"/>
    <property type="match status" value="1"/>
</dbReference>
<dbReference type="Gene3D" id="3.10.100.10">
    <property type="entry name" value="Mannose-Binding Protein A, subunit A"/>
    <property type="match status" value="1"/>
</dbReference>
<proteinExistence type="inferred from homology"/>
<dbReference type="SUPFAM" id="SSF57424">
    <property type="entry name" value="LDL receptor-like module"/>
    <property type="match status" value="1"/>
</dbReference>
<feature type="domain" description="C-type lectin" evidence="4">
    <location>
        <begin position="28"/>
        <end position="144"/>
    </location>
</feature>
<evidence type="ECO:0000259" key="4">
    <source>
        <dbReference type="PROSITE" id="PS50041"/>
    </source>
</evidence>
<keyword evidence="6" id="KW-0645">Protease</keyword>